<comment type="caution">
    <text evidence="1">The sequence shown here is derived from an EMBL/GenBank/DDBJ whole genome shotgun (WGS) entry which is preliminary data.</text>
</comment>
<dbReference type="Proteomes" id="UP000231276">
    <property type="component" value="Unassembled WGS sequence"/>
</dbReference>
<sequence length="75" mass="8170">MPRELGFCPVEIGEADLYVGGLVVCLANGQTGEIIDISEVEMRGDGQMKGDILVRYAYLGMKILSSWSVHELKPA</sequence>
<proteinExistence type="predicted"/>
<gene>
    <name evidence="1" type="ORF">COW82_01625</name>
</gene>
<accession>A0A2H0DY70</accession>
<evidence type="ECO:0000313" key="1">
    <source>
        <dbReference type="EMBL" id="PIP86540.1"/>
    </source>
</evidence>
<organism evidence="1 2">
    <name type="scientific">Candidatus Campbellbacteria bacterium CG22_combo_CG10-13_8_21_14_all_43_18</name>
    <dbReference type="NCBI Taxonomy" id="1974530"/>
    <lineage>
        <taxon>Bacteria</taxon>
        <taxon>Candidatus Campbelliibacteriota</taxon>
    </lineage>
</organism>
<evidence type="ECO:0000313" key="2">
    <source>
        <dbReference type="Proteomes" id="UP000231276"/>
    </source>
</evidence>
<protein>
    <submittedName>
        <fullName evidence="1">Uncharacterized protein</fullName>
    </submittedName>
</protein>
<dbReference type="AlphaFoldDB" id="A0A2H0DY70"/>
<name>A0A2H0DY70_9BACT</name>
<dbReference type="EMBL" id="PCTS01000021">
    <property type="protein sequence ID" value="PIP86540.1"/>
    <property type="molecule type" value="Genomic_DNA"/>
</dbReference>
<reference evidence="1 2" key="1">
    <citation type="submission" date="2017-09" db="EMBL/GenBank/DDBJ databases">
        <title>Depth-based differentiation of microbial function through sediment-hosted aquifers and enrichment of novel symbionts in the deep terrestrial subsurface.</title>
        <authorList>
            <person name="Probst A.J."/>
            <person name="Ladd B."/>
            <person name="Jarett J.K."/>
            <person name="Geller-Mcgrath D.E."/>
            <person name="Sieber C.M."/>
            <person name="Emerson J.B."/>
            <person name="Anantharaman K."/>
            <person name="Thomas B.C."/>
            <person name="Malmstrom R."/>
            <person name="Stieglmeier M."/>
            <person name="Klingl A."/>
            <person name="Woyke T."/>
            <person name="Ryan C.M."/>
            <person name="Banfield J.F."/>
        </authorList>
    </citation>
    <scope>NUCLEOTIDE SEQUENCE [LARGE SCALE GENOMIC DNA]</scope>
    <source>
        <strain evidence="1">CG22_combo_CG10-13_8_21_14_all_43_18</strain>
    </source>
</reference>